<accession>A0A0K2U2E5</accession>
<protein>
    <submittedName>
        <fullName evidence="1">Uncharacterized protein</fullName>
    </submittedName>
</protein>
<dbReference type="AlphaFoldDB" id="A0A0K2U2E5"/>
<evidence type="ECO:0000313" key="1">
    <source>
        <dbReference type="EMBL" id="CDW32358.1"/>
    </source>
</evidence>
<proteinExistence type="predicted"/>
<reference evidence="1" key="1">
    <citation type="submission" date="2014-05" db="EMBL/GenBank/DDBJ databases">
        <authorList>
            <person name="Chronopoulou M."/>
        </authorList>
    </citation>
    <scope>NUCLEOTIDE SEQUENCE</scope>
    <source>
        <tissue evidence="1">Whole organism</tissue>
    </source>
</reference>
<sequence>MVLNMLILKKKKKKNAEDRKIQGLKYFMN</sequence>
<dbReference type="EMBL" id="HACA01014997">
    <property type="protein sequence ID" value="CDW32358.1"/>
    <property type="molecule type" value="Transcribed_RNA"/>
</dbReference>
<organism evidence="1">
    <name type="scientific">Lepeophtheirus salmonis</name>
    <name type="common">Salmon louse</name>
    <name type="synonym">Caligus salmonis</name>
    <dbReference type="NCBI Taxonomy" id="72036"/>
    <lineage>
        <taxon>Eukaryota</taxon>
        <taxon>Metazoa</taxon>
        <taxon>Ecdysozoa</taxon>
        <taxon>Arthropoda</taxon>
        <taxon>Crustacea</taxon>
        <taxon>Multicrustacea</taxon>
        <taxon>Hexanauplia</taxon>
        <taxon>Copepoda</taxon>
        <taxon>Siphonostomatoida</taxon>
        <taxon>Caligidae</taxon>
        <taxon>Lepeophtheirus</taxon>
    </lineage>
</organism>
<name>A0A0K2U2E5_LEPSM</name>